<dbReference type="RefSeq" id="WP_068945290.1">
    <property type="nucleotide sequence ID" value="NZ_CAJGUP010000192.1"/>
</dbReference>
<sequence>MNQASRLRAMIHANGMIVAPGAFDGITARLTEQAGFEAVYMTGAGTSASKGYPDFGLLTMSEMADNAGLIARAARIPVIADADTGYGNELNVTRTVQEYEMRGVAALHIEDQVSPKRCGHLDGKELVSREDYLAKIRAAVAARRNPDFTIIARTDARAVASLDEALWRANAALAAGADMVFVEAAQTLEEIALVPQAVRGPCLFNLVKGGKSPDVTLEQLRGFGYKLTILPSLLLVAVVQACDQALGDLQRTGVAPDAESGPKLQERARRFGADEWNALRTRFREPPEAAAHLDTEHAGNARENIVR</sequence>
<keyword evidence="5" id="KW-1185">Reference proteome</keyword>
<reference evidence="3 4" key="1">
    <citation type="submission" date="2015-09" db="EMBL/GenBank/DDBJ databases">
        <authorList>
            <person name="Jackson K.R."/>
            <person name="Lunt B.L."/>
            <person name="Fisher J.N.B."/>
            <person name="Gardner A.V."/>
            <person name="Bailey M.E."/>
            <person name="Deus L.M."/>
            <person name="Earl A.S."/>
            <person name="Gibby P.D."/>
            <person name="Hartmann K.A."/>
            <person name="Liu J.E."/>
            <person name="Manci A.M."/>
            <person name="Nielsen D.A."/>
            <person name="Solomon M.B."/>
            <person name="Breakwell D.P."/>
            <person name="Burnett S.H."/>
            <person name="Grose J.H."/>
        </authorList>
    </citation>
    <scope>NUCLEOTIDE SEQUENCE [LARGE SCALE GENOMIC DNA]</scope>
    <source>
        <strain evidence="3 4">2789STDY5608636</strain>
    </source>
</reference>
<reference evidence="2 5" key="2">
    <citation type="submission" date="2016-07" db="EMBL/GenBank/DDBJ databases">
        <title>Complete genome sequences of Bordetella pseudohinzii.</title>
        <authorList>
            <person name="Spilker T."/>
            <person name="Darrah R."/>
            <person name="LiPuma J.J."/>
        </authorList>
    </citation>
    <scope>NUCLEOTIDE SEQUENCE [LARGE SCALE GENOMIC DNA]</scope>
    <source>
        <strain evidence="2 5">HI4681</strain>
    </source>
</reference>
<dbReference type="EMBL" id="CP016440">
    <property type="protein sequence ID" value="ANY16863.1"/>
    <property type="molecule type" value="Genomic_DNA"/>
</dbReference>
<dbReference type="KEGG" id="bpdz:BBN53_13825"/>
<dbReference type="AlphaFoldDB" id="A0A0M7HA95"/>
<dbReference type="Pfam" id="PF13714">
    <property type="entry name" value="PEP_mutase"/>
    <property type="match status" value="1"/>
</dbReference>
<dbReference type="SUPFAM" id="SSF51621">
    <property type="entry name" value="Phosphoenolpyruvate/pyruvate domain"/>
    <property type="match status" value="1"/>
</dbReference>
<name>A0A0M7HA95_9BORD</name>
<dbReference type="PANTHER" id="PTHR42905:SF2">
    <property type="entry name" value="PHOSPHOENOLPYRUVATE CARBOXYLASE FAMILY PROTEIN"/>
    <property type="match status" value="1"/>
</dbReference>
<evidence type="ECO:0000313" key="2">
    <source>
        <dbReference type="EMBL" id="ANY16863.1"/>
    </source>
</evidence>
<dbReference type="InterPro" id="IPR018523">
    <property type="entry name" value="Isocitrate_lyase_ph_CS"/>
</dbReference>
<evidence type="ECO:0000313" key="4">
    <source>
        <dbReference type="Proteomes" id="UP000053096"/>
    </source>
</evidence>
<dbReference type="InterPro" id="IPR039556">
    <property type="entry name" value="ICL/PEPM"/>
</dbReference>
<proteinExistence type="predicted"/>
<evidence type="ECO:0000256" key="1">
    <source>
        <dbReference type="SAM" id="MobiDB-lite"/>
    </source>
</evidence>
<evidence type="ECO:0000313" key="3">
    <source>
        <dbReference type="EMBL" id="CUJ06663.1"/>
    </source>
</evidence>
<accession>A0A0M7HA95</accession>
<dbReference type="EC" id="4.1.3.32" evidence="3"/>
<gene>
    <name evidence="3" type="primary">Dml_2</name>
    <name evidence="2" type="ORF">BBN53_13825</name>
    <name evidence="3" type="ORF">ERS370011_03581</name>
</gene>
<dbReference type="EMBL" id="CYTV01000012">
    <property type="protein sequence ID" value="CUJ06663.1"/>
    <property type="molecule type" value="Genomic_DNA"/>
</dbReference>
<feature type="region of interest" description="Disordered" evidence="1">
    <location>
        <begin position="285"/>
        <end position="307"/>
    </location>
</feature>
<dbReference type="GO" id="GO:0047529">
    <property type="term" value="F:2,3-dimethylmalate lyase activity"/>
    <property type="evidence" value="ECO:0007669"/>
    <property type="project" value="UniProtKB-EC"/>
</dbReference>
<dbReference type="PANTHER" id="PTHR42905">
    <property type="entry name" value="PHOSPHOENOLPYRUVATE CARBOXYLASE"/>
    <property type="match status" value="1"/>
</dbReference>
<dbReference type="InterPro" id="IPR040442">
    <property type="entry name" value="Pyrv_kinase-like_dom_sf"/>
</dbReference>
<dbReference type="Gene3D" id="3.20.20.60">
    <property type="entry name" value="Phosphoenolpyruvate-binding domains"/>
    <property type="match status" value="1"/>
</dbReference>
<dbReference type="PROSITE" id="PS00161">
    <property type="entry name" value="ISOCITRATE_LYASE"/>
    <property type="match status" value="1"/>
</dbReference>
<organism evidence="3 4">
    <name type="scientific">Bordetella pseudohinzii</name>
    <dbReference type="NCBI Taxonomy" id="1331258"/>
    <lineage>
        <taxon>Bacteria</taxon>
        <taxon>Pseudomonadati</taxon>
        <taxon>Pseudomonadota</taxon>
        <taxon>Betaproteobacteria</taxon>
        <taxon>Burkholderiales</taxon>
        <taxon>Alcaligenaceae</taxon>
        <taxon>Bordetella</taxon>
    </lineage>
</organism>
<dbReference type="Proteomes" id="UP000092950">
    <property type="component" value="Chromosome"/>
</dbReference>
<evidence type="ECO:0000313" key="5">
    <source>
        <dbReference type="Proteomes" id="UP000092950"/>
    </source>
</evidence>
<dbReference type="Proteomes" id="UP000053096">
    <property type="component" value="Unassembled WGS sequence"/>
</dbReference>
<protein>
    <submittedName>
        <fullName evidence="3">2,3-dimethylmalate lyase</fullName>
        <ecNumber evidence="3">4.1.3.32</ecNumber>
    </submittedName>
    <submittedName>
        <fullName evidence="2">Carboxyvinyl-carboxyphosphonate phosphorylmutase</fullName>
    </submittedName>
</protein>
<keyword evidence="3" id="KW-0456">Lyase</keyword>
<dbReference type="CDD" id="cd00377">
    <property type="entry name" value="ICL_PEPM"/>
    <property type="match status" value="1"/>
</dbReference>
<dbReference type="InterPro" id="IPR015813">
    <property type="entry name" value="Pyrv/PenolPyrv_kinase-like_dom"/>
</dbReference>
<dbReference type="OrthoDB" id="9771433at2"/>